<dbReference type="EMBL" id="JASCZI010271907">
    <property type="protein sequence ID" value="MED6217324.1"/>
    <property type="molecule type" value="Genomic_DNA"/>
</dbReference>
<evidence type="ECO:0000313" key="2">
    <source>
        <dbReference type="Proteomes" id="UP001341840"/>
    </source>
</evidence>
<evidence type="ECO:0000313" key="1">
    <source>
        <dbReference type="EMBL" id="MED6217324.1"/>
    </source>
</evidence>
<dbReference type="Proteomes" id="UP001341840">
    <property type="component" value="Unassembled WGS sequence"/>
</dbReference>
<organism evidence="1 2">
    <name type="scientific">Stylosanthes scabra</name>
    <dbReference type="NCBI Taxonomy" id="79078"/>
    <lineage>
        <taxon>Eukaryota</taxon>
        <taxon>Viridiplantae</taxon>
        <taxon>Streptophyta</taxon>
        <taxon>Embryophyta</taxon>
        <taxon>Tracheophyta</taxon>
        <taxon>Spermatophyta</taxon>
        <taxon>Magnoliopsida</taxon>
        <taxon>eudicotyledons</taxon>
        <taxon>Gunneridae</taxon>
        <taxon>Pentapetalae</taxon>
        <taxon>rosids</taxon>
        <taxon>fabids</taxon>
        <taxon>Fabales</taxon>
        <taxon>Fabaceae</taxon>
        <taxon>Papilionoideae</taxon>
        <taxon>50 kb inversion clade</taxon>
        <taxon>dalbergioids sensu lato</taxon>
        <taxon>Dalbergieae</taxon>
        <taxon>Pterocarpus clade</taxon>
        <taxon>Stylosanthes</taxon>
    </lineage>
</organism>
<comment type="caution">
    <text evidence="1">The sequence shown here is derived from an EMBL/GenBank/DDBJ whole genome shotgun (WGS) entry which is preliminary data.</text>
</comment>
<name>A0ABU6Z477_9FABA</name>
<accession>A0ABU6Z477</accession>
<proteinExistence type="predicted"/>
<sequence length="139" mass="15993">MELIQKPKKIGGLEIDDIILKDASLLFKWWRRFDKEEFSLWKEPLVPSHTNEPGDLLQIKNDFVPALDLQRRVVLASIAPTQTPLNHHDLFTVFAVPTPSPPSQVQGELYTKIQRFTWLHSLSLNVLGMRLKGNKLILD</sequence>
<gene>
    <name evidence="1" type="ORF">PIB30_016513</name>
</gene>
<protein>
    <submittedName>
        <fullName evidence="1">Uncharacterized protein</fullName>
    </submittedName>
</protein>
<keyword evidence="2" id="KW-1185">Reference proteome</keyword>
<reference evidence="1 2" key="1">
    <citation type="journal article" date="2023" name="Plants (Basel)">
        <title>Bridging the Gap: Combining Genomics and Transcriptomics Approaches to Understand Stylosanthes scabra, an Orphan Legume from the Brazilian Caatinga.</title>
        <authorList>
            <person name="Ferreira-Neto J.R.C."/>
            <person name="da Silva M.D."/>
            <person name="Binneck E."/>
            <person name="de Melo N.F."/>
            <person name="da Silva R.H."/>
            <person name="de Melo A.L.T.M."/>
            <person name="Pandolfi V."/>
            <person name="Bustamante F.O."/>
            <person name="Brasileiro-Vidal A.C."/>
            <person name="Benko-Iseppon A.M."/>
        </authorList>
    </citation>
    <scope>NUCLEOTIDE SEQUENCE [LARGE SCALE GENOMIC DNA]</scope>
    <source>
        <tissue evidence="1">Leaves</tissue>
    </source>
</reference>